<evidence type="ECO:0000256" key="1">
    <source>
        <dbReference type="SAM" id="Phobius"/>
    </source>
</evidence>
<gene>
    <name evidence="2" type="ORF">FB559_1185</name>
</gene>
<organism evidence="2 3">
    <name type="scientific">Actinoallomurus bryophytorum</name>
    <dbReference type="NCBI Taxonomy" id="1490222"/>
    <lineage>
        <taxon>Bacteria</taxon>
        <taxon>Bacillati</taxon>
        <taxon>Actinomycetota</taxon>
        <taxon>Actinomycetes</taxon>
        <taxon>Streptosporangiales</taxon>
        <taxon>Thermomonosporaceae</taxon>
        <taxon>Actinoallomurus</taxon>
    </lineage>
</organism>
<keyword evidence="1" id="KW-0472">Membrane</keyword>
<evidence type="ECO:0000313" key="3">
    <source>
        <dbReference type="Proteomes" id="UP000316096"/>
    </source>
</evidence>
<reference evidence="2 3" key="1">
    <citation type="submission" date="2019-06" db="EMBL/GenBank/DDBJ databases">
        <title>Sequencing the genomes of 1000 actinobacteria strains.</title>
        <authorList>
            <person name="Klenk H.-P."/>
        </authorList>
    </citation>
    <scope>NUCLEOTIDE SEQUENCE [LARGE SCALE GENOMIC DNA]</scope>
    <source>
        <strain evidence="2 3">DSM 102200</strain>
    </source>
</reference>
<evidence type="ECO:0000313" key="2">
    <source>
        <dbReference type="EMBL" id="TQL95677.1"/>
    </source>
</evidence>
<name>A0A543CFI7_9ACTN</name>
<comment type="caution">
    <text evidence="2">The sequence shown here is derived from an EMBL/GenBank/DDBJ whole genome shotgun (WGS) entry which is preliminary data.</text>
</comment>
<sequence length="126" mass="13095">MAAGAIGAVIAVYLVISAIIGLFAWAAFFIAAALAIAVAVKYTRAAGGTKERRIESKPAKGIVDCAGTSLRIGDDVRASTGFDGPMELAFGRGVVVKLGRGKAHVRFHDIPEQVHPITPGALRRLA</sequence>
<feature type="transmembrane region" description="Helical" evidence="1">
    <location>
        <begin position="12"/>
        <end position="40"/>
    </location>
</feature>
<keyword evidence="1" id="KW-0812">Transmembrane</keyword>
<dbReference type="AlphaFoldDB" id="A0A543CFI7"/>
<protein>
    <submittedName>
        <fullName evidence="2">Uncharacterized protein</fullName>
    </submittedName>
</protein>
<dbReference type="EMBL" id="VFOZ01000001">
    <property type="protein sequence ID" value="TQL95677.1"/>
    <property type="molecule type" value="Genomic_DNA"/>
</dbReference>
<accession>A0A543CFI7</accession>
<keyword evidence="1" id="KW-1133">Transmembrane helix</keyword>
<dbReference type="RefSeq" id="WP_141954064.1">
    <property type="nucleotide sequence ID" value="NZ_VFOZ01000001.1"/>
</dbReference>
<keyword evidence="3" id="KW-1185">Reference proteome</keyword>
<dbReference type="Proteomes" id="UP000316096">
    <property type="component" value="Unassembled WGS sequence"/>
</dbReference>
<proteinExistence type="predicted"/>